<dbReference type="GO" id="GO:0016787">
    <property type="term" value="F:hydrolase activity"/>
    <property type="evidence" value="ECO:0007669"/>
    <property type="project" value="UniProtKB-KW"/>
</dbReference>
<dbReference type="InterPro" id="IPR050228">
    <property type="entry name" value="Carboxylesterase_BioH"/>
</dbReference>
<name>A0ABY5AQG2_9CYAN</name>
<keyword evidence="2" id="KW-0378">Hydrolase</keyword>
<dbReference type="PRINTS" id="PR00111">
    <property type="entry name" value="ABHYDROLASE"/>
</dbReference>
<keyword evidence="3" id="KW-1185">Reference proteome</keyword>
<dbReference type="Pfam" id="PF00561">
    <property type="entry name" value="Abhydrolase_1"/>
    <property type="match status" value="1"/>
</dbReference>
<accession>A0ABY5AQG2</accession>
<sequence length="281" mass="31525">MAVDEKIITTPSGDWFYREVHPPNSRVAPPVVFLHGLPSLGYSWSALLPDLASEGLQGIAPDWLGFGRSHKPQKRDFAYTPDAFVEALDGFLKVLELDRISLVIQGFLGSVGLQYALRHRDRIDRLAILNAPLSPTAKLPWKLKQMSFPLVGDMMTQDPLLIDRTLEAGSGFVIPDEDLDVYRRPWLKTSDSGRSLLYTLQNLQLKTAMAEIASGFESWTQPTQVIWGMVDPWLAPEPAQSFAQQLENGEFISLPEAAHYPQEHWSEDVGKSLIPFLRRSS</sequence>
<dbReference type="PANTHER" id="PTHR43194">
    <property type="entry name" value="HYDROLASE ALPHA/BETA FOLD FAMILY"/>
    <property type="match status" value="1"/>
</dbReference>
<dbReference type="Gene3D" id="3.40.50.1820">
    <property type="entry name" value="alpha/beta hydrolase"/>
    <property type="match status" value="1"/>
</dbReference>
<dbReference type="InterPro" id="IPR000073">
    <property type="entry name" value="AB_hydrolase_1"/>
</dbReference>
<dbReference type="InterPro" id="IPR029058">
    <property type="entry name" value="AB_hydrolase_fold"/>
</dbReference>
<gene>
    <name evidence="2" type="ORF">NEA10_16340</name>
</gene>
<dbReference type="SUPFAM" id="SSF53474">
    <property type="entry name" value="alpha/beta-Hydrolases"/>
    <property type="match status" value="1"/>
</dbReference>
<proteinExistence type="predicted"/>
<protein>
    <submittedName>
        <fullName evidence="2">Alpha/beta fold hydrolase</fullName>
    </submittedName>
</protein>
<organism evidence="2 3">
    <name type="scientific">Phormidium yuhuli AB48</name>
    <dbReference type="NCBI Taxonomy" id="2940671"/>
    <lineage>
        <taxon>Bacteria</taxon>
        <taxon>Bacillati</taxon>
        <taxon>Cyanobacteriota</taxon>
        <taxon>Cyanophyceae</taxon>
        <taxon>Oscillatoriophycideae</taxon>
        <taxon>Oscillatoriales</taxon>
        <taxon>Oscillatoriaceae</taxon>
        <taxon>Phormidium</taxon>
        <taxon>Phormidium yuhuli</taxon>
    </lineage>
</organism>
<evidence type="ECO:0000313" key="3">
    <source>
        <dbReference type="Proteomes" id="UP001056708"/>
    </source>
</evidence>
<dbReference type="Proteomes" id="UP001056708">
    <property type="component" value="Chromosome"/>
</dbReference>
<evidence type="ECO:0000313" key="2">
    <source>
        <dbReference type="EMBL" id="USR90393.1"/>
    </source>
</evidence>
<evidence type="ECO:0000259" key="1">
    <source>
        <dbReference type="Pfam" id="PF00561"/>
    </source>
</evidence>
<dbReference type="PANTHER" id="PTHR43194:SF2">
    <property type="entry name" value="PEROXISOMAL MEMBRANE PROTEIN LPX1"/>
    <property type="match status" value="1"/>
</dbReference>
<dbReference type="EMBL" id="CP098611">
    <property type="protein sequence ID" value="USR90393.1"/>
    <property type="molecule type" value="Genomic_DNA"/>
</dbReference>
<dbReference type="PRINTS" id="PR00412">
    <property type="entry name" value="EPOXHYDRLASE"/>
</dbReference>
<feature type="domain" description="AB hydrolase-1" evidence="1">
    <location>
        <begin position="29"/>
        <end position="262"/>
    </location>
</feature>
<dbReference type="RefSeq" id="WP_252662423.1">
    <property type="nucleotide sequence ID" value="NZ_CP098611.1"/>
</dbReference>
<dbReference type="InterPro" id="IPR000639">
    <property type="entry name" value="Epox_hydrolase-like"/>
</dbReference>
<reference evidence="2" key="1">
    <citation type="submission" date="2022-06" db="EMBL/GenBank/DDBJ databases">
        <title>Genome sequence of Phormidium yuhuli AB48 isolated from an industrial photobioreactor environment.</title>
        <authorList>
            <person name="Qiu Y."/>
            <person name="Noonan A.J.C."/>
            <person name="Dofher K."/>
            <person name="Koch M."/>
            <person name="Kieft B."/>
            <person name="Lin X."/>
            <person name="Ziels R.M."/>
            <person name="Hallam S.J."/>
        </authorList>
    </citation>
    <scope>NUCLEOTIDE SEQUENCE</scope>
    <source>
        <strain evidence="2">AB48</strain>
    </source>
</reference>